<keyword evidence="4 8" id="KW-0812">Transmembrane</keyword>
<dbReference type="PANTHER" id="PTHR40980:SF4">
    <property type="entry name" value="TONB-DEPENDENT RECEPTOR-LIKE BETA-BARREL DOMAIN-CONTAINING PROTEIN"/>
    <property type="match status" value="1"/>
</dbReference>
<evidence type="ECO:0000256" key="8">
    <source>
        <dbReference type="PROSITE-ProRule" id="PRU01360"/>
    </source>
</evidence>
<keyword evidence="7 8" id="KW-0998">Cell outer membrane</keyword>
<dbReference type="CDD" id="cd01347">
    <property type="entry name" value="ligand_gated_channel"/>
    <property type="match status" value="1"/>
</dbReference>
<organism evidence="12 13">
    <name type="scientific">Neolewinella xylanilytica</name>
    <dbReference type="NCBI Taxonomy" id="1514080"/>
    <lineage>
        <taxon>Bacteria</taxon>
        <taxon>Pseudomonadati</taxon>
        <taxon>Bacteroidota</taxon>
        <taxon>Saprospiria</taxon>
        <taxon>Saprospirales</taxon>
        <taxon>Lewinellaceae</taxon>
        <taxon>Neolewinella</taxon>
    </lineage>
</organism>
<dbReference type="AlphaFoldDB" id="A0A2S6I8B9"/>
<evidence type="ECO:0000259" key="11">
    <source>
        <dbReference type="Pfam" id="PF07715"/>
    </source>
</evidence>
<feature type="domain" description="TonB-dependent receptor-like beta-barrel" evidence="10">
    <location>
        <begin position="431"/>
        <end position="877"/>
    </location>
</feature>
<dbReference type="SUPFAM" id="SSF56935">
    <property type="entry name" value="Porins"/>
    <property type="match status" value="1"/>
</dbReference>
<evidence type="ECO:0000256" key="1">
    <source>
        <dbReference type="ARBA" id="ARBA00004571"/>
    </source>
</evidence>
<sequence length="912" mass="101297">MRTRATLYTFLLICTSINAQQLTGRVLDEANLPLAGATLSLDEVGMTVSDQDGYFDLLGVPVGAHTLRVTYIGFTPTERTVTVRDGETTSVDVQLTPGVQLAEVAVISQMRGQARALNQQQSALNITNVIAADQIGRFPDQNIGDALKRVPGVNVQYDQGEARFANIRGTSPQLNSVTVNGERIPSAEAETRSIQLDLIPADMVQAVEVSKAVTPDMDADAIGGSVNLVTRAAPYERRISGTLGGGYNFLADEPTYNGSLIYGERFANNALGLIVSGSYFNNNLGSDDVEAEWTYDEDPSDAYPAEIQIRQYYLQRVRKSLSLGLDYKIAPGHTVFLRGIYNQRNDFENRYVAEYTDIERDGDQWIAELKRETKSGTEDEKYARLEDQSMATLNLNGEHLFGTLKTTWSASWARADETRPHERYFEYGTGDPVPVTVDFGNPKRPYIAAVEPDFRGPSDAWELSTLTEENQFTKDVDVNGRLDFALPLTSTGDYRNTLKFGGRIRTKDKVRDNDFFEYEPIGDALLAQSLAHLTDESKAGFLAGDYAAGSFVDPEYVGNLDLGGAGFEGERDLSELAGNFTANENIFGGYVMLEQQVGAKLTALAGVRLERTNLEYAGFRYDDEAESLTATATETSDYTNFLPGLHLKYASDETTIFRFAYTNTLARPNYFDLVPYRTIEDGDEISIGNPDIQPTLSLNLDLMAEHYFGSVGLVSAGVFYKDIDDFIVDQTFDDYPFEGTEYSQFSRPINGGSARLLGFEAAFQRQLDFIAPALSGVSVYFNYTYIDSKVTDFNFEGRENDELTLPGSPKHTLNASLGYDTGKLTTRVSFNYASDFVEEVGEESFEDVYYDRVTYLDVNVNFAATPRLTLYANANNLLNQPLRYFQGIPSRTYQGEYYNVRLDAGVKFDLTR</sequence>
<proteinExistence type="inferred from homology"/>
<dbReference type="InterPro" id="IPR012910">
    <property type="entry name" value="Plug_dom"/>
</dbReference>
<accession>A0A2S6I8B9</accession>
<dbReference type="Pfam" id="PF00593">
    <property type="entry name" value="TonB_dep_Rec_b-barrel"/>
    <property type="match status" value="1"/>
</dbReference>
<keyword evidence="3 8" id="KW-1134">Transmembrane beta strand</keyword>
<evidence type="ECO:0000256" key="6">
    <source>
        <dbReference type="ARBA" id="ARBA00023136"/>
    </source>
</evidence>
<dbReference type="Pfam" id="PF07715">
    <property type="entry name" value="Plug"/>
    <property type="match status" value="1"/>
</dbReference>
<dbReference type="RefSeq" id="WP_104418324.1">
    <property type="nucleotide sequence ID" value="NZ_PTJC01000005.1"/>
</dbReference>
<dbReference type="InterPro" id="IPR000531">
    <property type="entry name" value="Beta-barrel_TonB"/>
</dbReference>
<dbReference type="Gene3D" id="2.40.170.20">
    <property type="entry name" value="TonB-dependent receptor, beta-barrel domain"/>
    <property type="match status" value="1"/>
</dbReference>
<dbReference type="Gene3D" id="2.170.130.10">
    <property type="entry name" value="TonB-dependent receptor, plug domain"/>
    <property type="match status" value="1"/>
</dbReference>
<dbReference type="InterPro" id="IPR010104">
    <property type="entry name" value="TonB_rcpt_bac"/>
</dbReference>
<evidence type="ECO:0000256" key="2">
    <source>
        <dbReference type="ARBA" id="ARBA00022448"/>
    </source>
</evidence>
<dbReference type="Pfam" id="PF13620">
    <property type="entry name" value="CarboxypepD_reg"/>
    <property type="match status" value="1"/>
</dbReference>
<dbReference type="Proteomes" id="UP000237662">
    <property type="component" value="Unassembled WGS sequence"/>
</dbReference>
<keyword evidence="6 8" id="KW-0472">Membrane</keyword>
<dbReference type="InterPro" id="IPR037066">
    <property type="entry name" value="Plug_dom_sf"/>
</dbReference>
<dbReference type="OrthoDB" id="8727862at2"/>
<evidence type="ECO:0000256" key="4">
    <source>
        <dbReference type="ARBA" id="ARBA00022692"/>
    </source>
</evidence>
<dbReference type="EMBL" id="PTJC01000005">
    <property type="protein sequence ID" value="PPK87731.1"/>
    <property type="molecule type" value="Genomic_DNA"/>
</dbReference>
<comment type="caution">
    <text evidence="12">The sequence shown here is derived from an EMBL/GenBank/DDBJ whole genome shotgun (WGS) entry which is preliminary data.</text>
</comment>
<keyword evidence="2 8" id="KW-0813">Transport</keyword>
<keyword evidence="5 9" id="KW-0798">TonB box</keyword>
<evidence type="ECO:0000313" key="13">
    <source>
        <dbReference type="Proteomes" id="UP000237662"/>
    </source>
</evidence>
<dbReference type="GO" id="GO:0009279">
    <property type="term" value="C:cell outer membrane"/>
    <property type="evidence" value="ECO:0007669"/>
    <property type="project" value="UniProtKB-SubCell"/>
</dbReference>
<protein>
    <submittedName>
        <fullName evidence="12">TonB-dependent receptor</fullName>
    </submittedName>
</protein>
<dbReference type="SUPFAM" id="SSF49464">
    <property type="entry name" value="Carboxypeptidase regulatory domain-like"/>
    <property type="match status" value="1"/>
</dbReference>
<evidence type="ECO:0000256" key="7">
    <source>
        <dbReference type="ARBA" id="ARBA00023237"/>
    </source>
</evidence>
<comment type="similarity">
    <text evidence="8 9">Belongs to the TonB-dependent receptor family.</text>
</comment>
<evidence type="ECO:0000256" key="3">
    <source>
        <dbReference type="ARBA" id="ARBA00022452"/>
    </source>
</evidence>
<reference evidence="12 13" key="1">
    <citation type="submission" date="2018-02" db="EMBL/GenBank/DDBJ databases">
        <title>Genomic Encyclopedia of Archaeal and Bacterial Type Strains, Phase II (KMG-II): from individual species to whole genera.</title>
        <authorList>
            <person name="Goeker M."/>
        </authorList>
    </citation>
    <scope>NUCLEOTIDE SEQUENCE [LARGE SCALE GENOMIC DNA]</scope>
    <source>
        <strain evidence="12 13">DSM 29526</strain>
    </source>
</reference>
<dbReference type="InterPro" id="IPR039426">
    <property type="entry name" value="TonB-dep_rcpt-like"/>
</dbReference>
<dbReference type="PANTHER" id="PTHR40980">
    <property type="entry name" value="PLUG DOMAIN-CONTAINING PROTEIN"/>
    <property type="match status" value="1"/>
</dbReference>
<dbReference type="InterPro" id="IPR008969">
    <property type="entry name" value="CarboxyPept-like_regulatory"/>
</dbReference>
<dbReference type="PROSITE" id="PS52016">
    <property type="entry name" value="TONB_DEPENDENT_REC_3"/>
    <property type="match status" value="1"/>
</dbReference>
<name>A0A2S6I8B9_9BACT</name>
<evidence type="ECO:0000313" key="12">
    <source>
        <dbReference type="EMBL" id="PPK87731.1"/>
    </source>
</evidence>
<keyword evidence="13" id="KW-1185">Reference proteome</keyword>
<evidence type="ECO:0000259" key="10">
    <source>
        <dbReference type="Pfam" id="PF00593"/>
    </source>
</evidence>
<dbReference type="Gene3D" id="2.60.40.1120">
    <property type="entry name" value="Carboxypeptidase-like, regulatory domain"/>
    <property type="match status" value="1"/>
</dbReference>
<evidence type="ECO:0000256" key="9">
    <source>
        <dbReference type="RuleBase" id="RU003357"/>
    </source>
</evidence>
<keyword evidence="12" id="KW-0675">Receptor</keyword>
<evidence type="ECO:0000256" key="5">
    <source>
        <dbReference type="ARBA" id="ARBA00023077"/>
    </source>
</evidence>
<dbReference type="InterPro" id="IPR036942">
    <property type="entry name" value="Beta-barrel_TonB_sf"/>
</dbReference>
<feature type="domain" description="TonB-dependent receptor plug" evidence="11">
    <location>
        <begin position="121"/>
        <end position="224"/>
    </location>
</feature>
<gene>
    <name evidence="12" type="ORF">CLV84_0681</name>
</gene>
<dbReference type="NCBIfam" id="TIGR01782">
    <property type="entry name" value="TonB-Xanth-Caul"/>
    <property type="match status" value="1"/>
</dbReference>
<comment type="subcellular location">
    <subcellularLocation>
        <location evidence="1 8">Cell outer membrane</location>
        <topology evidence="1 8">Multi-pass membrane protein</topology>
    </subcellularLocation>
</comment>